<evidence type="ECO:0000256" key="2">
    <source>
        <dbReference type="ARBA" id="ARBA00004687"/>
    </source>
</evidence>
<evidence type="ECO:0000256" key="6">
    <source>
        <dbReference type="ARBA" id="ARBA00022679"/>
    </source>
</evidence>
<keyword evidence="7 11" id="KW-0812">Transmembrane</keyword>
<dbReference type="RefSeq" id="XP_026638156.1">
    <property type="nucleotide sequence ID" value="XM_026782355.1"/>
</dbReference>
<evidence type="ECO:0000313" key="14">
    <source>
        <dbReference type="RefSeq" id="XP_026638156.1"/>
    </source>
</evidence>
<comment type="caution">
    <text evidence="11">Lacks conserved residue(s) required for the propagation of feature annotation.</text>
</comment>
<evidence type="ECO:0000256" key="11">
    <source>
        <dbReference type="RuleBase" id="RU363112"/>
    </source>
</evidence>
<keyword evidence="8 11" id="KW-0256">Endoplasmic reticulum</keyword>
<accession>A0ABM0KUM1</accession>
<keyword evidence="5 11" id="KW-0328">Glycosyltransferase</keyword>
<protein>
    <recommendedName>
        <fullName evidence="11">GPI mannosyltransferase 2</fullName>
        <ecNumber evidence="11">2.4.1.-</ecNumber>
    </recommendedName>
</protein>
<keyword evidence="10 11" id="KW-0472">Membrane</keyword>
<name>A0ABM0KUM1_MICOH</name>
<sequence length="115" mass="13271">MWPLDPSQKEVLRFAVSCRILTLTLQVLTRFLGSSTPIVYWFPAHLLQNQEPLLRSVDTVPEENAPPGIKAPRNCILKLLYNWKACSPVTRCILGYFLTYWLLGLLLHCNFLPWT</sequence>
<dbReference type="GeneID" id="102002751"/>
<evidence type="ECO:0000256" key="8">
    <source>
        <dbReference type="ARBA" id="ARBA00022824"/>
    </source>
</evidence>
<keyword evidence="6 11" id="KW-0808">Transferase</keyword>
<gene>
    <name evidence="13 14" type="primary">Pigv</name>
</gene>
<keyword evidence="9 11" id="KW-1133">Transmembrane helix</keyword>
<evidence type="ECO:0000313" key="12">
    <source>
        <dbReference type="Proteomes" id="UP000694915"/>
    </source>
</evidence>
<dbReference type="GO" id="GO:0016757">
    <property type="term" value="F:glycosyltransferase activity"/>
    <property type="evidence" value="ECO:0007669"/>
    <property type="project" value="UniProtKB-KW"/>
</dbReference>
<dbReference type="Proteomes" id="UP000694915">
    <property type="component" value="Chromosome 10"/>
</dbReference>
<organism evidence="12 13">
    <name type="scientific">Microtus ochrogaster</name>
    <name type="common">Prairie vole</name>
    <dbReference type="NCBI Taxonomy" id="79684"/>
    <lineage>
        <taxon>Eukaryota</taxon>
        <taxon>Metazoa</taxon>
        <taxon>Chordata</taxon>
        <taxon>Craniata</taxon>
        <taxon>Vertebrata</taxon>
        <taxon>Euteleostomi</taxon>
        <taxon>Mammalia</taxon>
        <taxon>Eutheria</taxon>
        <taxon>Euarchontoglires</taxon>
        <taxon>Glires</taxon>
        <taxon>Rodentia</taxon>
        <taxon>Myomorpha</taxon>
        <taxon>Muroidea</taxon>
        <taxon>Cricetidae</taxon>
        <taxon>Arvicolinae</taxon>
        <taxon>Microtus</taxon>
    </lineage>
</organism>
<dbReference type="RefSeq" id="XP_005353150.1">
    <property type="nucleotide sequence ID" value="XM_005353093.3"/>
</dbReference>
<evidence type="ECO:0000256" key="1">
    <source>
        <dbReference type="ARBA" id="ARBA00004477"/>
    </source>
</evidence>
<comment type="function">
    <text evidence="11">Mannosyltransferase involved in glycosylphosphatidylinositol-anchor biosynthesis.</text>
</comment>
<evidence type="ECO:0000256" key="7">
    <source>
        <dbReference type="ARBA" id="ARBA00022692"/>
    </source>
</evidence>
<feature type="transmembrane region" description="Helical" evidence="11">
    <location>
        <begin position="93"/>
        <end position="114"/>
    </location>
</feature>
<keyword evidence="4 11" id="KW-0337">GPI-anchor biosynthesis</keyword>
<evidence type="ECO:0000256" key="5">
    <source>
        <dbReference type="ARBA" id="ARBA00022676"/>
    </source>
</evidence>
<evidence type="ECO:0000256" key="4">
    <source>
        <dbReference type="ARBA" id="ARBA00022502"/>
    </source>
</evidence>
<dbReference type="PANTHER" id="PTHR12468:SF2">
    <property type="entry name" value="GPI MANNOSYLTRANSFERASE 2"/>
    <property type="match status" value="1"/>
</dbReference>
<evidence type="ECO:0000256" key="3">
    <source>
        <dbReference type="ARBA" id="ARBA00008698"/>
    </source>
</evidence>
<comment type="similarity">
    <text evidence="3 11">Belongs to the PIGV family.</text>
</comment>
<keyword evidence="12" id="KW-1185">Reference proteome</keyword>
<reference evidence="13 14" key="1">
    <citation type="submission" date="2025-05" db="UniProtKB">
        <authorList>
            <consortium name="RefSeq"/>
        </authorList>
    </citation>
    <scope>IDENTIFICATION</scope>
</reference>
<evidence type="ECO:0000256" key="9">
    <source>
        <dbReference type="ARBA" id="ARBA00022989"/>
    </source>
</evidence>
<dbReference type="PANTHER" id="PTHR12468">
    <property type="entry name" value="GPI MANNOSYLTRANSFERASE 2"/>
    <property type="match status" value="1"/>
</dbReference>
<evidence type="ECO:0000313" key="13">
    <source>
        <dbReference type="RefSeq" id="XP_005353150.1"/>
    </source>
</evidence>
<dbReference type="InterPro" id="IPR007315">
    <property type="entry name" value="PIG-V/Gpi18"/>
</dbReference>
<proteinExistence type="inferred from homology"/>
<dbReference type="Pfam" id="PF04188">
    <property type="entry name" value="Mannosyl_trans2"/>
    <property type="match status" value="1"/>
</dbReference>
<dbReference type="EC" id="2.4.1.-" evidence="11"/>
<comment type="subcellular location">
    <subcellularLocation>
        <location evidence="1 11">Endoplasmic reticulum membrane</location>
        <topology evidence="1 11">Multi-pass membrane protein</topology>
    </subcellularLocation>
</comment>
<evidence type="ECO:0000256" key="10">
    <source>
        <dbReference type="ARBA" id="ARBA00023136"/>
    </source>
</evidence>
<comment type="pathway">
    <text evidence="2 11">Glycolipid biosynthesis; glycosylphosphatidylinositol-anchor biosynthesis.</text>
</comment>